<keyword evidence="6" id="KW-0966">Cell projection</keyword>
<proteinExistence type="predicted"/>
<dbReference type="SUPFAM" id="SSF53920">
    <property type="entry name" value="Fe-only hydrogenase"/>
    <property type="match status" value="1"/>
</dbReference>
<gene>
    <name evidence="9" type="ORF">MDA_GLEAN10003195</name>
</gene>
<dbReference type="GO" id="GO:0016301">
    <property type="term" value="F:kinase activity"/>
    <property type="evidence" value="ECO:0007669"/>
    <property type="project" value="UniProtKB-KW"/>
</dbReference>
<protein>
    <submittedName>
        <fullName evidence="9">Serine/threonine-protein kinase DCLK1</fullName>
    </submittedName>
</protein>
<dbReference type="GO" id="GO:0060041">
    <property type="term" value="P:retina development in camera-type eye"/>
    <property type="evidence" value="ECO:0007669"/>
    <property type="project" value="TreeGrafter"/>
</dbReference>
<evidence type="ECO:0000256" key="1">
    <source>
        <dbReference type="ARBA" id="ARBA00004316"/>
    </source>
</evidence>
<dbReference type="CDD" id="cd17140">
    <property type="entry name" value="DCX1_DCLK1"/>
    <property type="match status" value="1"/>
</dbReference>
<evidence type="ECO:0000259" key="8">
    <source>
        <dbReference type="PROSITE" id="PS50309"/>
    </source>
</evidence>
<keyword evidence="9" id="KW-0418">Kinase</keyword>
<evidence type="ECO:0000256" key="7">
    <source>
        <dbReference type="SAM" id="MobiDB-lite"/>
    </source>
</evidence>
<dbReference type="SUPFAM" id="SSF89837">
    <property type="entry name" value="Doublecortin (DC)"/>
    <property type="match status" value="2"/>
</dbReference>
<evidence type="ECO:0000256" key="2">
    <source>
        <dbReference type="ARBA" id="ARBA00004496"/>
    </source>
</evidence>
<keyword evidence="9" id="KW-0808">Transferase</keyword>
<feature type="region of interest" description="Disordered" evidence="7">
    <location>
        <begin position="23"/>
        <end position="73"/>
    </location>
</feature>
<keyword evidence="4" id="KW-0597">Phosphoprotein</keyword>
<keyword evidence="3" id="KW-0963">Cytoplasm</keyword>
<sequence length="469" mass="53591">MRVLYSYSNDYWASQFTILLEDEGSQGTDAPTPGNTENEPLEKKGLSPPRRMPAPRRSQQPGPSAPREGPSSWKRRFNLNCVMSFGRDMELEHFDERDKAQRYSRGSRVNGLPSPTHSAHCSFYRTRTLQTLSSEKKAKKVRFYRNGDRYFKGIVYAISPDRFRSFDALLADLTRTLSDNVNLPQGVRTIYTIDGLKKISSLDQLVEGESYVCGSIEPFKKLEYTKNVNPNWSVNVKTTSASRAVSSLATAKGSPSEVRENKDFIRPKLVTIIRSGVKPRKAVRILLNKKTAHSFEQVLTDITDAIKLDSGVVKRLYTLDGKQIKILGSNFCTTKSSQQITSSLVKDYFTRWQNLSPDKIFHIIVACVMTRNWRPFEKIFRQLCMAPGCLLHSGDVKEKVRLHKDASSDGYLVHIFRHMAKELFNKDVGVLTYYTLKNKEFQEVTLERDVEVLLHFKAAYGFQNIQKWS</sequence>
<dbReference type="Gene3D" id="3.40.950.10">
    <property type="entry name" value="Fe-only Hydrogenase (Larger Subunit), Chain L, domain 3"/>
    <property type="match status" value="1"/>
</dbReference>
<evidence type="ECO:0000256" key="6">
    <source>
        <dbReference type="ARBA" id="ARBA00023273"/>
    </source>
</evidence>
<evidence type="ECO:0000256" key="5">
    <source>
        <dbReference type="ARBA" id="ARBA00022737"/>
    </source>
</evidence>
<dbReference type="SMART" id="SM00537">
    <property type="entry name" value="DCX"/>
    <property type="match status" value="2"/>
</dbReference>
<comment type="subcellular location">
    <subcellularLocation>
        <location evidence="1">Cell projection</location>
    </subcellularLocation>
    <subcellularLocation>
        <location evidence="2">Cytoplasm</location>
    </subcellularLocation>
</comment>
<dbReference type="PANTHER" id="PTHR23005:SF4">
    <property type="entry name" value="OXYGEN-REGULATED PROTEIN 1"/>
    <property type="match status" value="1"/>
</dbReference>
<evidence type="ECO:0000256" key="3">
    <source>
        <dbReference type="ARBA" id="ARBA00022490"/>
    </source>
</evidence>
<dbReference type="GO" id="GO:0042461">
    <property type="term" value="P:photoreceptor cell development"/>
    <property type="evidence" value="ECO:0007669"/>
    <property type="project" value="TreeGrafter"/>
</dbReference>
<dbReference type="GO" id="GO:0007417">
    <property type="term" value="P:central nervous system development"/>
    <property type="evidence" value="ECO:0007669"/>
    <property type="project" value="UniProtKB-ARBA"/>
</dbReference>
<organism evidence="9 10">
    <name type="scientific">Myotis davidii</name>
    <name type="common">David's myotis</name>
    <dbReference type="NCBI Taxonomy" id="225400"/>
    <lineage>
        <taxon>Eukaryota</taxon>
        <taxon>Metazoa</taxon>
        <taxon>Chordata</taxon>
        <taxon>Craniata</taxon>
        <taxon>Vertebrata</taxon>
        <taxon>Euteleostomi</taxon>
        <taxon>Mammalia</taxon>
        <taxon>Eutheria</taxon>
        <taxon>Laurasiatheria</taxon>
        <taxon>Chiroptera</taxon>
        <taxon>Yangochiroptera</taxon>
        <taxon>Vespertilionidae</taxon>
        <taxon>Myotis</taxon>
    </lineage>
</organism>
<evidence type="ECO:0000256" key="4">
    <source>
        <dbReference type="ARBA" id="ARBA00022553"/>
    </source>
</evidence>
<reference evidence="10" key="1">
    <citation type="journal article" date="2013" name="Science">
        <title>Comparative analysis of bat genomes provides insight into the evolution of flight and immunity.</title>
        <authorList>
            <person name="Zhang G."/>
            <person name="Cowled C."/>
            <person name="Shi Z."/>
            <person name="Huang Z."/>
            <person name="Bishop-Lilly K.A."/>
            <person name="Fang X."/>
            <person name="Wynne J.W."/>
            <person name="Xiong Z."/>
            <person name="Baker M.L."/>
            <person name="Zhao W."/>
            <person name="Tachedjian M."/>
            <person name="Zhu Y."/>
            <person name="Zhou P."/>
            <person name="Jiang X."/>
            <person name="Ng J."/>
            <person name="Yang L."/>
            <person name="Wu L."/>
            <person name="Xiao J."/>
            <person name="Feng Y."/>
            <person name="Chen Y."/>
            <person name="Sun X."/>
            <person name="Zhang Y."/>
            <person name="Marsh G.A."/>
            <person name="Crameri G."/>
            <person name="Broder C.C."/>
            <person name="Frey K.G."/>
            <person name="Wang L.F."/>
            <person name="Wang J."/>
        </authorList>
    </citation>
    <scope>NUCLEOTIDE SEQUENCE [LARGE SCALE GENOMIC DNA]</scope>
</reference>
<dbReference type="Proteomes" id="UP000010556">
    <property type="component" value="Unassembled WGS sequence"/>
</dbReference>
<dbReference type="InterPro" id="IPR009016">
    <property type="entry name" value="Fe_hydrogenase"/>
</dbReference>
<feature type="domain" description="Doublecortin" evidence="8">
    <location>
        <begin position="139"/>
        <end position="225"/>
    </location>
</feature>
<keyword evidence="10" id="KW-1185">Reference proteome</keyword>
<name>L5MK33_MYODS</name>
<dbReference type="PANTHER" id="PTHR23005">
    <property type="entry name" value="RETINITIS PIGMENTOSA 1 PROTEIN"/>
    <property type="match status" value="1"/>
</dbReference>
<dbReference type="Pfam" id="PF03607">
    <property type="entry name" value="DCX"/>
    <property type="match status" value="2"/>
</dbReference>
<dbReference type="InterPro" id="IPR036572">
    <property type="entry name" value="Doublecortin_dom_sf"/>
</dbReference>
<dbReference type="GO" id="GO:0005930">
    <property type="term" value="C:axoneme"/>
    <property type="evidence" value="ECO:0007669"/>
    <property type="project" value="TreeGrafter"/>
</dbReference>
<accession>L5MK33</accession>
<dbReference type="Gene3D" id="3.10.20.230">
    <property type="entry name" value="Doublecortin domain"/>
    <property type="match status" value="2"/>
</dbReference>
<dbReference type="GO" id="GO:0035082">
    <property type="term" value="P:axoneme assembly"/>
    <property type="evidence" value="ECO:0007669"/>
    <property type="project" value="TreeGrafter"/>
</dbReference>
<dbReference type="GO" id="GO:0043005">
    <property type="term" value="C:neuron projection"/>
    <property type="evidence" value="ECO:0007669"/>
    <property type="project" value="UniProtKB-ARBA"/>
</dbReference>
<dbReference type="PROSITE" id="PS50309">
    <property type="entry name" value="DC"/>
    <property type="match status" value="2"/>
</dbReference>
<evidence type="ECO:0000313" key="9">
    <source>
        <dbReference type="EMBL" id="ELK38640.1"/>
    </source>
</evidence>
<dbReference type="FunFam" id="3.10.20.230:FF:000016">
    <property type="entry name" value="Serine/threonine-protein kinase DCLK1"/>
    <property type="match status" value="1"/>
</dbReference>
<dbReference type="EMBL" id="KB098645">
    <property type="protein sequence ID" value="ELK38640.1"/>
    <property type="molecule type" value="Genomic_DNA"/>
</dbReference>
<keyword evidence="5" id="KW-0677">Repeat</keyword>
<feature type="compositionally biased region" description="Polar residues" evidence="7">
    <location>
        <begin position="25"/>
        <end position="38"/>
    </location>
</feature>
<dbReference type="GO" id="GO:0035556">
    <property type="term" value="P:intracellular signal transduction"/>
    <property type="evidence" value="ECO:0007669"/>
    <property type="project" value="InterPro"/>
</dbReference>
<dbReference type="InterPro" id="IPR003533">
    <property type="entry name" value="Doublecortin_dom"/>
</dbReference>
<dbReference type="FunFam" id="3.10.20.230:FF:000001">
    <property type="entry name" value="serine/threonine-protein kinase DCLK1 isoform X1"/>
    <property type="match status" value="1"/>
</dbReference>
<feature type="domain" description="Doublecortin" evidence="8">
    <location>
        <begin position="268"/>
        <end position="324"/>
    </location>
</feature>
<evidence type="ECO:0000313" key="10">
    <source>
        <dbReference type="Proteomes" id="UP000010556"/>
    </source>
</evidence>
<dbReference type="AlphaFoldDB" id="L5MK33"/>